<organism evidence="2 3">
    <name type="scientific">Debaryomyces fabryi</name>
    <dbReference type="NCBI Taxonomy" id="58627"/>
    <lineage>
        <taxon>Eukaryota</taxon>
        <taxon>Fungi</taxon>
        <taxon>Dikarya</taxon>
        <taxon>Ascomycota</taxon>
        <taxon>Saccharomycotina</taxon>
        <taxon>Pichiomycetes</taxon>
        <taxon>Debaryomycetaceae</taxon>
        <taxon>Debaryomyces</taxon>
    </lineage>
</organism>
<dbReference type="GeneID" id="26842648"/>
<proteinExistence type="predicted"/>
<comment type="caution">
    <text evidence="2">The sequence shown here is derived from an EMBL/GenBank/DDBJ whole genome shotgun (WGS) entry which is preliminary data.</text>
</comment>
<evidence type="ECO:0000256" key="1">
    <source>
        <dbReference type="SAM" id="MobiDB-lite"/>
    </source>
</evidence>
<feature type="compositionally biased region" description="Acidic residues" evidence="1">
    <location>
        <begin position="273"/>
        <end position="293"/>
    </location>
</feature>
<accession>A0A0V1PQX3</accession>
<name>A0A0V1PQX3_9ASCO</name>
<keyword evidence="3" id="KW-1185">Reference proteome</keyword>
<evidence type="ECO:0000313" key="3">
    <source>
        <dbReference type="Proteomes" id="UP000054251"/>
    </source>
</evidence>
<dbReference type="RefSeq" id="XP_015464705.1">
    <property type="nucleotide sequence ID" value="XM_015614468.1"/>
</dbReference>
<dbReference type="AlphaFoldDB" id="A0A0V1PQX3"/>
<dbReference type="EMBL" id="LMYN01000244">
    <property type="protein sequence ID" value="KRZ98602.1"/>
    <property type="molecule type" value="Genomic_DNA"/>
</dbReference>
<reference evidence="2 3" key="1">
    <citation type="submission" date="2015-11" db="EMBL/GenBank/DDBJ databases">
        <title>The genome of Debaryomyces fabryi.</title>
        <authorList>
            <person name="Tafer H."/>
            <person name="Lopandic K."/>
        </authorList>
    </citation>
    <scope>NUCLEOTIDE SEQUENCE [LARGE SCALE GENOMIC DNA]</scope>
    <source>
        <strain evidence="2 3">CBS 789</strain>
    </source>
</reference>
<protein>
    <recommendedName>
        <fullName evidence="4">NECAP PHear domain-containing protein</fullName>
    </recommendedName>
</protein>
<dbReference type="OrthoDB" id="4018970at2759"/>
<dbReference type="Proteomes" id="UP000054251">
    <property type="component" value="Unassembled WGS sequence"/>
</dbReference>
<evidence type="ECO:0000313" key="2">
    <source>
        <dbReference type="EMBL" id="KRZ98602.1"/>
    </source>
</evidence>
<evidence type="ECO:0008006" key="4">
    <source>
        <dbReference type="Google" id="ProtNLM"/>
    </source>
</evidence>
<gene>
    <name evidence="2" type="ORF">AC631_05639</name>
</gene>
<sequence length="293" mass="33392">MNDIISTKLFEAEDVSVFRIPPGELSLSKWDLSDSNTIWKGSLRLTEEELIQEDKGVFCNGSNGVESECLSSFTVGDKPSAFFEKDSEVAPIKPYRGLRLKLEFFNFKNSLVVPPNESRMEDEKIWAEVWYNPLPAEEDNSGVDFTQYCIANNREETIQMTPQSSKFYKIIVQLPGSGYHPFIQEEEQIEEGYLLQVALGLKISENFAAISFSESLNIYRRRFKNFVDQYNYELRLSEVESRQNLLSINNNDIPDDSRTDEGSVNQAPGNFADNDDENNDDNDDDDFGDFVGG</sequence>
<feature type="region of interest" description="Disordered" evidence="1">
    <location>
        <begin position="248"/>
        <end position="293"/>
    </location>
</feature>